<dbReference type="OrthoDB" id="9808302at2"/>
<dbReference type="NCBIfam" id="TIGR00313">
    <property type="entry name" value="cobQ"/>
    <property type="match status" value="1"/>
</dbReference>
<dbReference type="GO" id="GO:0003824">
    <property type="term" value="F:catalytic activity"/>
    <property type="evidence" value="ECO:0007669"/>
    <property type="project" value="InterPro"/>
</dbReference>
<dbReference type="AlphaFoldDB" id="A0A0A2A5E5"/>
<feature type="active site" description="Nucleophile" evidence="4">
    <location>
        <position position="343"/>
    </location>
</feature>
<dbReference type="GO" id="GO:0009236">
    <property type="term" value="P:cobalamin biosynthetic process"/>
    <property type="evidence" value="ECO:0007669"/>
    <property type="project" value="UniProtKB-UniRule"/>
</dbReference>
<comment type="pathway">
    <text evidence="1 4">Cofactor biosynthesis; adenosylcobalamin biosynthesis.</text>
</comment>
<accession>A0A0A2A5E5</accession>
<evidence type="ECO:0000313" key="8">
    <source>
        <dbReference type="Proteomes" id="UP000030445"/>
    </source>
</evidence>
<dbReference type="InterPro" id="IPR033949">
    <property type="entry name" value="CobQ_GATase1"/>
</dbReference>
<dbReference type="PROSITE" id="PS51274">
    <property type="entry name" value="GATASE_COBBQ"/>
    <property type="match status" value="1"/>
</dbReference>
<dbReference type="STRING" id="74545.EU96_1477"/>
<gene>
    <name evidence="4" type="primary">cobQ</name>
    <name evidence="7" type="ORF">EU96_1477</name>
</gene>
<dbReference type="Gene3D" id="3.40.50.880">
    <property type="match status" value="1"/>
</dbReference>
<evidence type="ECO:0000259" key="5">
    <source>
        <dbReference type="Pfam" id="PF01656"/>
    </source>
</evidence>
<comment type="caution">
    <text evidence="7">The sequence shown here is derived from an EMBL/GenBank/DDBJ whole genome shotgun (WGS) entry which is preliminary data.</text>
</comment>
<comment type="function">
    <text evidence="4">Catalyzes amidations at positions B, D, E, and G on adenosylcobyrinic A,C-diamide. NH(2) groups are provided by glutamine, and one molecule of ATP is hydrogenolyzed for each amidation.</text>
</comment>
<evidence type="ECO:0000256" key="4">
    <source>
        <dbReference type="HAMAP-Rule" id="MF_00028"/>
    </source>
</evidence>
<dbReference type="GO" id="GO:0015420">
    <property type="term" value="F:ABC-type vitamin B12 transporter activity"/>
    <property type="evidence" value="ECO:0007669"/>
    <property type="project" value="UniProtKB-UniRule"/>
</dbReference>
<dbReference type="PANTHER" id="PTHR21343">
    <property type="entry name" value="DETHIOBIOTIN SYNTHETASE"/>
    <property type="match status" value="1"/>
</dbReference>
<dbReference type="CDD" id="cd01750">
    <property type="entry name" value="GATase1_CobQ"/>
    <property type="match status" value="1"/>
</dbReference>
<dbReference type="Gene3D" id="3.40.50.300">
    <property type="entry name" value="P-loop containing nucleotide triphosphate hydrolases"/>
    <property type="match status" value="1"/>
</dbReference>
<evidence type="ECO:0000259" key="6">
    <source>
        <dbReference type="Pfam" id="PF07685"/>
    </source>
</evidence>
<dbReference type="Proteomes" id="UP000030445">
    <property type="component" value="Unassembled WGS sequence"/>
</dbReference>
<evidence type="ECO:0000256" key="2">
    <source>
        <dbReference type="ARBA" id="ARBA00022573"/>
    </source>
</evidence>
<dbReference type="UniPathway" id="UPA00148"/>
<feature type="domain" description="CobQ/CobB/MinD/ParA nucleotide binding" evidence="5">
    <location>
        <begin position="14"/>
        <end position="241"/>
    </location>
</feature>
<evidence type="ECO:0000313" key="7">
    <source>
        <dbReference type="EMBL" id="KGF96840.1"/>
    </source>
</evidence>
<keyword evidence="2 4" id="KW-0169">Cobalamin biosynthesis</keyword>
<feature type="domain" description="CobB/CobQ-like glutamine amidotransferase" evidence="6">
    <location>
        <begin position="264"/>
        <end position="457"/>
    </location>
</feature>
<protein>
    <recommendedName>
        <fullName evidence="4">Cobyric acid synthase</fullName>
    </recommendedName>
</protein>
<dbReference type="RefSeq" id="WP_032527099.1">
    <property type="nucleotide sequence ID" value="NZ_CP138951.1"/>
</dbReference>
<dbReference type="NCBIfam" id="NF001989">
    <property type="entry name" value="PRK00784.1"/>
    <property type="match status" value="1"/>
</dbReference>
<dbReference type="InterPro" id="IPR011698">
    <property type="entry name" value="GATase_3"/>
</dbReference>
<dbReference type="SUPFAM" id="SSF52317">
    <property type="entry name" value="Class I glutamine amidotransferase-like"/>
    <property type="match status" value="1"/>
</dbReference>
<dbReference type="SUPFAM" id="SSF52540">
    <property type="entry name" value="P-loop containing nucleoside triphosphate hydrolases"/>
    <property type="match status" value="1"/>
</dbReference>
<comment type="similarity">
    <text evidence="4">Belongs to the CobB/CobQ family. CobQ subfamily.</text>
</comment>
<dbReference type="eggNOG" id="COG1492">
    <property type="taxonomic scope" value="Bacteria"/>
</dbReference>
<evidence type="ECO:0000256" key="1">
    <source>
        <dbReference type="ARBA" id="ARBA00004953"/>
    </source>
</evidence>
<dbReference type="InterPro" id="IPR027417">
    <property type="entry name" value="P-loop_NTPase"/>
</dbReference>
<reference evidence="8" key="1">
    <citation type="journal article" date="2014" name="Sci. Data">
        <title>Genomes of diverse isolates of the marine cyanobacterium Prochlorococcus.</title>
        <authorList>
            <person name="Biller S."/>
            <person name="Berube P."/>
            <person name="Thompson J."/>
            <person name="Kelly L."/>
            <person name="Roggensack S."/>
            <person name="Awad L."/>
            <person name="Roache-Johnson K."/>
            <person name="Ding H."/>
            <person name="Giovannoni S.J."/>
            <person name="Moore L.R."/>
            <person name="Chisholm S.W."/>
        </authorList>
    </citation>
    <scope>NUCLEOTIDE SEQUENCE [LARGE SCALE GENOMIC DNA]</scope>
    <source>
        <strain evidence="8">MIT 9302</strain>
    </source>
</reference>
<evidence type="ECO:0000256" key="3">
    <source>
        <dbReference type="ARBA" id="ARBA00022962"/>
    </source>
</evidence>
<keyword evidence="3 4" id="KW-0315">Glutamine amidotransferase</keyword>
<organism evidence="7 8">
    <name type="scientific">Prochlorococcus marinus str. MIT 9302</name>
    <dbReference type="NCBI Taxonomy" id="74545"/>
    <lineage>
        <taxon>Bacteria</taxon>
        <taxon>Bacillati</taxon>
        <taxon>Cyanobacteriota</taxon>
        <taxon>Cyanophyceae</taxon>
        <taxon>Synechococcales</taxon>
        <taxon>Prochlorococcaceae</taxon>
        <taxon>Prochlorococcus</taxon>
    </lineage>
</organism>
<dbReference type="InterPro" id="IPR002586">
    <property type="entry name" value="CobQ/CobB/MinD/ParA_Nub-bd_dom"/>
</dbReference>
<dbReference type="Pfam" id="PF01656">
    <property type="entry name" value="CbiA"/>
    <property type="match status" value="1"/>
</dbReference>
<dbReference type="HAMAP" id="MF_00028">
    <property type="entry name" value="CobQ"/>
    <property type="match status" value="1"/>
</dbReference>
<dbReference type="InterPro" id="IPR029062">
    <property type="entry name" value="Class_I_gatase-like"/>
</dbReference>
<name>A0A0A2A5E5_PROMR</name>
<dbReference type="Pfam" id="PF07685">
    <property type="entry name" value="GATase_3"/>
    <property type="match status" value="1"/>
</dbReference>
<proteinExistence type="inferred from homology"/>
<feature type="active site" evidence="4">
    <location>
        <position position="451"/>
    </location>
</feature>
<sequence>MKLEAKLHTIKRPIMVLGTSSGAGKSLTVTAICRILKNLGEEPIPFKGQNMSNNAWVDWNGGEMAYSQALQAFACGITPSSEMNPVLLKPQGNSTSEVIHLGKSIGITTAKNYYKDWFIPGWEIIIKSLGSIYKKNPNCRLIVEGAGSPVEMNLIHRDLTNLRVAKYLNANCILVTDIERGGVFAQIIGTLELMKPEEKKLIKGIIINRFRGDLSLFEEGKKWIESKTKVPVIGIIPWLNDTFPPEDSLDLLEKKSRLTYPEIKVGIIKLPSISNFSDFDPLENEESIFIEWIKESQNLKNYDFIILPGSKQTIKDQKFLEKSGLSQDIREYSNNKGNIIGICGGLQMLGTFLEDPFLKEGSENFSEQKIRGIGLLPLKTTFFEKKLTRQISSESLWPCQSKINGFEIHNGQTELDNTQNSLNINHIFKDLNLGWYKENIEGGTIAGTYIHGIFENDIWRDQYINLIRKRKGLPALKKRTSSYKVKRESIIENLANEFNKHLNISSLLN</sequence>
<dbReference type="EMBL" id="JNAM01000011">
    <property type="protein sequence ID" value="KGF96840.1"/>
    <property type="molecule type" value="Genomic_DNA"/>
</dbReference>
<dbReference type="InterPro" id="IPR004459">
    <property type="entry name" value="CobQ_synth"/>
</dbReference>
<dbReference type="PANTHER" id="PTHR21343:SF1">
    <property type="entry name" value="COBYRIC ACID SYNTHASE"/>
    <property type="match status" value="1"/>
</dbReference>